<dbReference type="SUPFAM" id="SSF56300">
    <property type="entry name" value="Metallo-dependent phosphatases"/>
    <property type="match status" value="1"/>
</dbReference>
<dbReference type="Pfam" id="PF00149">
    <property type="entry name" value="Metallophos"/>
    <property type="match status" value="1"/>
</dbReference>
<dbReference type="RefSeq" id="WP_181496273.1">
    <property type="nucleotide sequence ID" value="NZ_CP032152.1"/>
</dbReference>
<dbReference type="InterPro" id="IPR050884">
    <property type="entry name" value="CNP_phosphodiesterase-III"/>
</dbReference>
<dbReference type="KEGG" id="tsq:D3A95_03530"/>
<evidence type="ECO:0000259" key="5">
    <source>
        <dbReference type="Pfam" id="PF00149"/>
    </source>
</evidence>
<evidence type="ECO:0000256" key="3">
    <source>
        <dbReference type="ARBA" id="ARBA00023004"/>
    </source>
</evidence>
<keyword evidence="1" id="KW-0479">Metal-binding</keyword>
<dbReference type="Gene3D" id="3.60.21.10">
    <property type="match status" value="1"/>
</dbReference>
<evidence type="ECO:0000256" key="2">
    <source>
        <dbReference type="ARBA" id="ARBA00022801"/>
    </source>
</evidence>
<feature type="domain" description="Calcineurin-like phosphoesterase" evidence="5">
    <location>
        <begin position="6"/>
        <end position="194"/>
    </location>
</feature>
<dbReference type="PANTHER" id="PTHR42988:SF2">
    <property type="entry name" value="CYCLIC NUCLEOTIDE PHOSPHODIESTERASE CBUA0032-RELATED"/>
    <property type="match status" value="1"/>
</dbReference>
<keyword evidence="3" id="KW-0408">Iron</keyword>
<dbReference type="EC" id="3.1.4.53" evidence="6"/>
<dbReference type="CDD" id="cd07402">
    <property type="entry name" value="MPP_GpdQ"/>
    <property type="match status" value="1"/>
</dbReference>
<dbReference type="NCBIfam" id="NF008359">
    <property type="entry name" value="PRK11148.1"/>
    <property type="match status" value="1"/>
</dbReference>
<proteinExistence type="inferred from homology"/>
<sequence length="262" mass="29097">MKQPIRLIQLSDLHLFATAAGRLLGLPTAQSLAAVLETIRNHFPVDALLLTGDLAQEPIAATYERLATAFADFTCPVYWIAGNHDEPKAMLPALERPPLKCDRQINLGAWQGLLLSSQADGKVHGELSPETLSWLEDTLSRSGDRPTFIALHHPPFETGAPWLDSSRLQNPEHLFAVLDRHPQVKLVLFGHIHQEFVTERQGVTYLGCPSTCIQFLPRAPEFSLEPIGPGFRHLSLYPDGTFSTHIERVEIPLTLDFSAKGY</sequence>
<evidence type="ECO:0000256" key="4">
    <source>
        <dbReference type="ARBA" id="ARBA00025742"/>
    </source>
</evidence>
<dbReference type="Proteomes" id="UP000261812">
    <property type="component" value="Chromosome"/>
</dbReference>
<dbReference type="InterPro" id="IPR029052">
    <property type="entry name" value="Metallo-depent_PP-like"/>
</dbReference>
<dbReference type="GO" id="GO:0046872">
    <property type="term" value="F:metal ion binding"/>
    <property type="evidence" value="ECO:0007669"/>
    <property type="project" value="UniProtKB-KW"/>
</dbReference>
<gene>
    <name evidence="6" type="primary">cpdA</name>
    <name evidence="6" type="ORF">D3A95_03530</name>
</gene>
<keyword evidence="7" id="KW-1185">Reference proteome</keyword>
<organism evidence="6 7">
    <name type="scientific">Thermosynechococcus sichuanensis E542</name>
    <dbReference type="NCBI Taxonomy" id="2016101"/>
    <lineage>
        <taxon>Bacteria</taxon>
        <taxon>Bacillati</taxon>
        <taxon>Cyanobacteriota</taxon>
        <taxon>Cyanophyceae</taxon>
        <taxon>Acaryochloridales</taxon>
        <taxon>Thermosynechococcaceae</taxon>
        <taxon>Thermosynechococcus</taxon>
        <taxon>Thermosynechococcus sichuanensis</taxon>
    </lineage>
</organism>
<evidence type="ECO:0000256" key="1">
    <source>
        <dbReference type="ARBA" id="ARBA00022723"/>
    </source>
</evidence>
<protein>
    <submittedName>
        <fullName evidence="6">3',5'-cyclic-AMP phosphodiesterase</fullName>
        <ecNumber evidence="6">3.1.4.53</ecNumber>
    </submittedName>
</protein>
<dbReference type="AlphaFoldDB" id="A0A3B7MDY3"/>
<dbReference type="EMBL" id="CP032152">
    <property type="protein sequence ID" value="AXY67534.1"/>
    <property type="molecule type" value="Genomic_DNA"/>
</dbReference>
<evidence type="ECO:0000313" key="7">
    <source>
        <dbReference type="Proteomes" id="UP000261812"/>
    </source>
</evidence>
<evidence type="ECO:0000313" key="6">
    <source>
        <dbReference type="EMBL" id="AXY67534.1"/>
    </source>
</evidence>
<dbReference type="InterPro" id="IPR004843">
    <property type="entry name" value="Calcineurin-like_PHP"/>
</dbReference>
<dbReference type="InterPro" id="IPR026575">
    <property type="entry name" value="GpdQ/CpdA-like"/>
</dbReference>
<dbReference type="PANTHER" id="PTHR42988">
    <property type="entry name" value="PHOSPHOHYDROLASE"/>
    <property type="match status" value="1"/>
</dbReference>
<accession>A0A3B7MDY3</accession>
<comment type="similarity">
    <text evidence="4">Belongs to the cyclic nucleotide phosphodiesterase class-III family.</text>
</comment>
<dbReference type="GO" id="GO:0004115">
    <property type="term" value="F:3',5'-cyclic-AMP phosphodiesterase activity"/>
    <property type="evidence" value="ECO:0007669"/>
    <property type="project" value="UniProtKB-EC"/>
</dbReference>
<name>A0A3B7MDY3_9CYAN</name>
<reference evidence="7" key="1">
    <citation type="submission" date="2018-09" db="EMBL/GenBank/DDBJ databases">
        <title>Complete genome sequence of thermophilic cyanobacteria strain Thermosynechococcus elongatus PKUAC-SCTE542.</title>
        <authorList>
            <person name="Liang Y."/>
            <person name="Tang J."/>
            <person name="Daroch M."/>
        </authorList>
    </citation>
    <scope>NUCLEOTIDE SEQUENCE [LARGE SCALE GENOMIC DNA]</scope>
    <source>
        <strain evidence="7">E542</strain>
    </source>
</reference>
<keyword evidence="2 6" id="KW-0378">Hydrolase</keyword>